<proteinExistence type="predicted"/>
<dbReference type="GO" id="GO:0031902">
    <property type="term" value="C:late endosome membrane"/>
    <property type="evidence" value="ECO:0007669"/>
    <property type="project" value="TreeGrafter"/>
</dbReference>
<evidence type="ECO:0000256" key="6">
    <source>
        <dbReference type="ARBA" id="ARBA00023136"/>
    </source>
</evidence>
<dbReference type="PANTHER" id="PTHR21230">
    <property type="entry name" value="VESICLE TRANSPORT V-SNARE PROTEIN VTI1-RELATED"/>
    <property type="match status" value="1"/>
</dbReference>
<accession>A0AAD7UCC9</accession>
<evidence type="ECO:0000256" key="7">
    <source>
        <dbReference type="SAM" id="Phobius"/>
    </source>
</evidence>
<dbReference type="GO" id="GO:0012507">
    <property type="term" value="C:ER to Golgi transport vesicle membrane"/>
    <property type="evidence" value="ECO:0007669"/>
    <property type="project" value="TreeGrafter"/>
</dbReference>
<dbReference type="GO" id="GO:0031201">
    <property type="term" value="C:SNARE complex"/>
    <property type="evidence" value="ECO:0007669"/>
    <property type="project" value="TreeGrafter"/>
</dbReference>
<dbReference type="Gene3D" id="1.20.5.110">
    <property type="match status" value="1"/>
</dbReference>
<comment type="subcellular location">
    <subcellularLocation>
        <location evidence="1">Membrane</location>
        <topology evidence="1">Single-pass type IV membrane protein</topology>
    </subcellularLocation>
</comment>
<evidence type="ECO:0000256" key="5">
    <source>
        <dbReference type="ARBA" id="ARBA00022989"/>
    </source>
</evidence>
<keyword evidence="9" id="KW-1185">Reference proteome</keyword>
<evidence type="ECO:0000256" key="1">
    <source>
        <dbReference type="ARBA" id="ARBA00004211"/>
    </source>
</evidence>
<dbReference type="PANTHER" id="PTHR21230:SF26">
    <property type="entry name" value="VESICLE TRANSPORT THROUGH INTERACTION WITH T-SNARES HOMOLOG 1A"/>
    <property type="match status" value="1"/>
</dbReference>
<keyword evidence="6 7" id="KW-0472">Membrane</keyword>
<name>A0AAD7UCC9_9STRA</name>
<dbReference type="SUPFAM" id="SSF58038">
    <property type="entry name" value="SNARE fusion complex"/>
    <property type="match status" value="1"/>
</dbReference>
<organism evidence="8 9">
    <name type="scientific">Chrysophaeum taylorii</name>
    <dbReference type="NCBI Taxonomy" id="2483200"/>
    <lineage>
        <taxon>Eukaryota</taxon>
        <taxon>Sar</taxon>
        <taxon>Stramenopiles</taxon>
        <taxon>Ochrophyta</taxon>
        <taxon>Pelagophyceae</taxon>
        <taxon>Pelagomonadales</taxon>
        <taxon>Pelagomonadaceae</taxon>
        <taxon>Chrysophaeum</taxon>
    </lineage>
</organism>
<dbReference type="GO" id="GO:0006906">
    <property type="term" value="P:vesicle fusion"/>
    <property type="evidence" value="ECO:0007669"/>
    <property type="project" value="TreeGrafter"/>
</dbReference>
<dbReference type="EMBL" id="JAQMWT010000388">
    <property type="protein sequence ID" value="KAJ8602216.1"/>
    <property type="molecule type" value="Genomic_DNA"/>
</dbReference>
<dbReference type="GO" id="GO:0005794">
    <property type="term" value="C:Golgi apparatus"/>
    <property type="evidence" value="ECO:0007669"/>
    <property type="project" value="TreeGrafter"/>
</dbReference>
<dbReference type="GO" id="GO:0000149">
    <property type="term" value="F:SNARE binding"/>
    <property type="evidence" value="ECO:0007669"/>
    <property type="project" value="TreeGrafter"/>
</dbReference>
<reference evidence="8" key="1">
    <citation type="submission" date="2023-01" db="EMBL/GenBank/DDBJ databases">
        <title>Metagenome sequencing of chrysophaentin producing Chrysophaeum taylorii.</title>
        <authorList>
            <person name="Davison J."/>
            <person name="Bewley C."/>
        </authorList>
    </citation>
    <scope>NUCLEOTIDE SEQUENCE</scope>
    <source>
        <strain evidence="8">NIES-1699</strain>
    </source>
</reference>
<dbReference type="GO" id="GO:0005484">
    <property type="term" value="F:SNAP receptor activity"/>
    <property type="evidence" value="ECO:0007669"/>
    <property type="project" value="TreeGrafter"/>
</dbReference>
<keyword evidence="3 7" id="KW-0812">Transmembrane</keyword>
<protein>
    <submittedName>
        <fullName evidence="8">Uncharacterized protein</fullName>
    </submittedName>
</protein>
<evidence type="ECO:0000313" key="8">
    <source>
        <dbReference type="EMBL" id="KAJ8602216.1"/>
    </source>
</evidence>
<dbReference type="Proteomes" id="UP001230188">
    <property type="component" value="Unassembled WGS sequence"/>
</dbReference>
<dbReference type="GO" id="GO:0005789">
    <property type="term" value="C:endoplasmic reticulum membrane"/>
    <property type="evidence" value="ECO:0007669"/>
    <property type="project" value="TreeGrafter"/>
</dbReference>
<evidence type="ECO:0000256" key="4">
    <source>
        <dbReference type="ARBA" id="ARBA00022927"/>
    </source>
</evidence>
<evidence type="ECO:0000256" key="3">
    <source>
        <dbReference type="ARBA" id="ARBA00022692"/>
    </source>
</evidence>
<dbReference type="AlphaFoldDB" id="A0AAD7UCC9"/>
<feature type="transmembrane region" description="Helical" evidence="7">
    <location>
        <begin position="77"/>
        <end position="98"/>
    </location>
</feature>
<keyword evidence="5 7" id="KW-1133">Transmembrane helix</keyword>
<keyword evidence="2" id="KW-0813">Transport</keyword>
<evidence type="ECO:0000256" key="2">
    <source>
        <dbReference type="ARBA" id="ARBA00022448"/>
    </source>
</evidence>
<gene>
    <name evidence="8" type="ORF">CTAYLR_003649</name>
</gene>
<dbReference type="Pfam" id="PF12352">
    <property type="entry name" value="V-SNARE_C"/>
    <property type="match status" value="1"/>
</dbReference>
<sequence length="108" mass="11873">MYGSMDPKSSESNRLLDDSLMVTDESGRIGEETLSKLQAQRETLEAASAQAVSTQSTTQQARTVMRNIEFKVFKEKAVLTLIIVVLLAIDGGLAYLLVQNKGSFFGKR</sequence>
<comment type="caution">
    <text evidence="8">The sequence shown here is derived from an EMBL/GenBank/DDBJ whole genome shotgun (WGS) entry which is preliminary data.</text>
</comment>
<evidence type="ECO:0000313" key="9">
    <source>
        <dbReference type="Proteomes" id="UP001230188"/>
    </source>
</evidence>
<keyword evidence="4" id="KW-0653">Protein transport</keyword>
<dbReference type="GO" id="GO:0015031">
    <property type="term" value="P:protein transport"/>
    <property type="evidence" value="ECO:0007669"/>
    <property type="project" value="UniProtKB-KW"/>
</dbReference>